<organism evidence="1 2">
    <name type="scientific">Cytobacillus oceanisediminis</name>
    <dbReference type="NCBI Taxonomy" id="665099"/>
    <lineage>
        <taxon>Bacteria</taxon>
        <taxon>Bacillati</taxon>
        <taxon>Bacillota</taxon>
        <taxon>Bacilli</taxon>
        <taxon>Bacillales</taxon>
        <taxon>Bacillaceae</taxon>
        <taxon>Cytobacillus</taxon>
    </lineage>
</organism>
<sequence length="159" mass="18331">MKVLYGVEANYIVEEVPEFMDFIKKETEFFDFQKCLFLYENKDQAELAKSLLVESDLFEGTSLLYYIMNGEKGETFDDFGLKSAKGYYLYSELLCAFFITGGAAEAIRMAEYQFQEHLVFTAKDVNAGQIYFSELHLQDLIKGIAKAYDIQVSFLDLDK</sequence>
<dbReference type="AlphaFoldDB" id="A0A2V2ZQH1"/>
<protein>
    <submittedName>
        <fullName evidence="1">Uncharacterized protein</fullName>
    </submittedName>
</protein>
<evidence type="ECO:0000313" key="2">
    <source>
        <dbReference type="Proteomes" id="UP000247150"/>
    </source>
</evidence>
<evidence type="ECO:0000313" key="1">
    <source>
        <dbReference type="EMBL" id="PWW26598.1"/>
    </source>
</evidence>
<proteinExistence type="predicted"/>
<dbReference type="OrthoDB" id="2854036at2"/>
<dbReference type="RefSeq" id="WP_110066178.1">
    <property type="nucleotide sequence ID" value="NZ_QGTW01000010.1"/>
</dbReference>
<reference evidence="1 2" key="1">
    <citation type="submission" date="2018-05" db="EMBL/GenBank/DDBJ databases">
        <title>Freshwater and sediment microbial communities from various areas in North America, analyzing microbe dynamics in response to fracking.</title>
        <authorList>
            <person name="Lamendella R."/>
        </authorList>
    </citation>
    <scope>NUCLEOTIDE SEQUENCE [LARGE SCALE GENOMIC DNA]</scope>
    <source>
        <strain evidence="1 2">15_TX</strain>
    </source>
</reference>
<accession>A0A2V2ZQH1</accession>
<comment type="caution">
    <text evidence="1">The sequence shown here is derived from an EMBL/GenBank/DDBJ whole genome shotgun (WGS) entry which is preliminary data.</text>
</comment>
<dbReference type="EMBL" id="QGTW01000010">
    <property type="protein sequence ID" value="PWW26598.1"/>
    <property type="molecule type" value="Genomic_DNA"/>
</dbReference>
<dbReference type="Proteomes" id="UP000247150">
    <property type="component" value="Unassembled WGS sequence"/>
</dbReference>
<name>A0A2V2ZQH1_9BACI</name>
<gene>
    <name evidence="1" type="ORF">DFO73_110171</name>
</gene>